<accession>A0A378ITN0</accession>
<evidence type="ECO:0008006" key="3">
    <source>
        <dbReference type="Google" id="ProtNLM"/>
    </source>
</evidence>
<dbReference type="AlphaFoldDB" id="A0A378ITN0"/>
<proteinExistence type="predicted"/>
<dbReference type="EMBL" id="UGNY01000001">
    <property type="protein sequence ID" value="STX38578.1"/>
    <property type="molecule type" value="Genomic_DNA"/>
</dbReference>
<dbReference type="Proteomes" id="UP000254033">
    <property type="component" value="Unassembled WGS sequence"/>
</dbReference>
<organism evidence="1 2">
    <name type="scientific">Legionella feeleii</name>
    <dbReference type="NCBI Taxonomy" id="453"/>
    <lineage>
        <taxon>Bacteria</taxon>
        <taxon>Pseudomonadati</taxon>
        <taxon>Pseudomonadota</taxon>
        <taxon>Gammaproteobacteria</taxon>
        <taxon>Legionellales</taxon>
        <taxon>Legionellaceae</taxon>
        <taxon>Legionella</taxon>
    </lineage>
</organism>
<protein>
    <recommendedName>
        <fullName evidence="3">Carboxymuconolactone decarboxylase family protein</fullName>
    </recommendedName>
</protein>
<evidence type="ECO:0000313" key="2">
    <source>
        <dbReference type="Proteomes" id="UP000254033"/>
    </source>
</evidence>
<gene>
    <name evidence="1" type="ORF">NCTC11978_01764</name>
</gene>
<evidence type="ECO:0000313" key="1">
    <source>
        <dbReference type="EMBL" id="STX38578.1"/>
    </source>
</evidence>
<reference evidence="1 2" key="1">
    <citation type="submission" date="2018-06" db="EMBL/GenBank/DDBJ databases">
        <authorList>
            <consortium name="Pathogen Informatics"/>
            <person name="Doyle S."/>
        </authorList>
    </citation>
    <scope>NUCLEOTIDE SEQUENCE [LARGE SCALE GENOMIC DNA]</scope>
    <source>
        <strain evidence="1 2">NCTC11978</strain>
    </source>
</reference>
<dbReference type="InterPro" id="IPR029032">
    <property type="entry name" value="AhpD-like"/>
</dbReference>
<sequence length="146" mass="16414">MAHIKLSKQGVTPFEKLLGHLPEISVQWQQLEMAFFQSNTFDADFLEQVRRVLAFDNVCQYCMAKAGPADKNPASSRLAAALRLANKFALDHLSIDQKEITHMKEYFSERELVELLAFCSFISAAQKFSASLGLQPANHYSGEMAQ</sequence>
<dbReference type="Gene3D" id="1.20.1290.10">
    <property type="entry name" value="AhpD-like"/>
    <property type="match status" value="1"/>
</dbReference>
<name>A0A378ITN0_9GAMM</name>
<dbReference type="RefSeq" id="WP_115175267.1">
    <property type="nucleotide sequence ID" value="NZ_UGNY01000001.1"/>
</dbReference>
<dbReference type="SUPFAM" id="SSF69118">
    <property type="entry name" value="AhpD-like"/>
    <property type="match status" value="1"/>
</dbReference>